<feature type="transmembrane region" description="Helical" evidence="1">
    <location>
        <begin position="43"/>
        <end position="63"/>
    </location>
</feature>
<evidence type="ECO:0000256" key="1">
    <source>
        <dbReference type="SAM" id="Phobius"/>
    </source>
</evidence>
<dbReference type="RefSeq" id="WP_063178792.1">
    <property type="nucleotide sequence ID" value="NZ_JAAIVH010000001.1"/>
</dbReference>
<accession>A0A163ZKG4</accession>
<feature type="transmembrane region" description="Helical" evidence="1">
    <location>
        <begin position="97"/>
        <end position="116"/>
    </location>
</feature>
<keyword evidence="1" id="KW-0472">Membrane</keyword>
<name>A0A163ZKG4_9BACL</name>
<feature type="transmembrane region" description="Helical" evidence="1">
    <location>
        <begin position="6"/>
        <end position="23"/>
    </location>
</feature>
<keyword evidence="1" id="KW-1133">Transmembrane helix</keyword>
<keyword evidence="3" id="KW-1185">Reference proteome</keyword>
<comment type="caution">
    <text evidence="2">The sequence shown here is derived from an EMBL/GenBank/DDBJ whole genome shotgun (WGS) entry which is preliminary data.</text>
</comment>
<evidence type="ECO:0000313" key="2">
    <source>
        <dbReference type="EMBL" id="KZE81943.1"/>
    </source>
</evidence>
<feature type="transmembrane region" description="Helical" evidence="1">
    <location>
        <begin position="128"/>
        <end position="150"/>
    </location>
</feature>
<evidence type="ECO:0000313" key="3">
    <source>
        <dbReference type="Proteomes" id="UP000076563"/>
    </source>
</evidence>
<feature type="transmembrane region" description="Helical" evidence="1">
    <location>
        <begin position="69"/>
        <end position="90"/>
    </location>
</feature>
<dbReference type="AlphaFoldDB" id="A0A163ZKG4"/>
<sequence length="154" mass="17523">MIIIYSCILLIIALLLGFCYLLYKVVRKIIEENGTRKYKLNKYSLIFAKWAISVSCSLVPLHFGNSHEYNIIFAMFIVPISIAAFSLQILEKKTTSTLFIYAFISCSLLFNFFAYWLDKSTEIAGGYVVFPVLILILIITTVISIVGLSLDNRK</sequence>
<keyword evidence="1" id="KW-0812">Transmembrane</keyword>
<proteinExistence type="predicted"/>
<organism evidence="2 3">
    <name type="scientific">Paenibacillus elgii</name>
    <dbReference type="NCBI Taxonomy" id="189691"/>
    <lineage>
        <taxon>Bacteria</taxon>
        <taxon>Bacillati</taxon>
        <taxon>Bacillota</taxon>
        <taxon>Bacilli</taxon>
        <taxon>Bacillales</taxon>
        <taxon>Paenibacillaceae</taxon>
        <taxon>Paenibacillus</taxon>
    </lineage>
</organism>
<dbReference type="EMBL" id="LQRA01000040">
    <property type="protein sequence ID" value="KZE81943.1"/>
    <property type="molecule type" value="Genomic_DNA"/>
</dbReference>
<protein>
    <submittedName>
        <fullName evidence="2">Uncharacterized protein</fullName>
    </submittedName>
</protein>
<reference evidence="3" key="1">
    <citation type="submission" date="2016-01" db="EMBL/GenBank/DDBJ databases">
        <title>Draft genome of Chromobacterium sp. F49.</title>
        <authorList>
            <person name="Hong K.W."/>
        </authorList>
    </citation>
    <scope>NUCLEOTIDE SEQUENCE [LARGE SCALE GENOMIC DNA]</scope>
    <source>
        <strain evidence="3">M63</strain>
    </source>
</reference>
<dbReference type="Proteomes" id="UP000076563">
    <property type="component" value="Unassembled WGS sequence"/>
</dbReference>
<gene>
    <name evidence="2" type="ORF">AV654_09735</name>
</gene>